<evidence type="ECO:0000256" key="1">
    <source>
        <dbReference type="ARBA" id="ARBA00038396"/>
    </source>
</evidence>
<name>A0ABS7QTS5_9ACTN</name>
<evidence type="ECO:0000313" key="3">
    <source>
        <dbReference type="EMBL" id="MBY8886599.1"/>
    </source>
</evidence>
<sequence>MAAVVIAGASVAGLASALALSGQGHDIVVLERGPRPPEGPYGEVVGDWHRPLVPQAAHSHTLAALGVKVLRERAPRVLAALREAGAVALDLTAALPPTVKDREPRSDDAELTALGCRRGTLDLVLERAVRALPDVRIAYGDGVRALRLEADGRRVTGVVTAGGPLAADIVIDATGRRAESRRWLTAEGVPVADDETAPSGLSVFSRFHRLRPGARPGPLGRGNAAGIVGRHYAGLLHPGEDGTFGVLIGALPGDQTLAALGDPERFAAVARLTPGLAPWLEQADPVSPVHTMTAPHNALRGLATTRQRPVAGLFAVGDAVCVTDPLYARGVSLALAGAFRLADLLASAPAVDIALSRRVARSNEELYGPWFRQSADDDRIRIAQWRAAIAGRPAPSVPTALGGRPLLSEACAAAASDGEVWRGLTRMLTGLRTREEVFDDAEFRARVRRAPAIGTSTHLLAPGRAELARALGSYDVRGRFDRAA</sequence>
<dbReference type="EMBL" id="JAINVZ010000011">
    <property type="protein sequence ID" value="MBY8886599.1"/>
    <property type="molecule type" value="Genomic_DNA"/>
</dbReference>
<keyword evidence="4" id="KW-1185">Reference proteome</keyword>
<dbReference type="Proteomes" id="UP001198565">
    <property type="component" value="Unassembled WGS sequence"/>
</dbReference>
<dbReference type="PRINTS" id="PR00420">
    <property type="entry name" value="RNGMNOXGNASE"/>
</dbReference>
<gene>
    <name evidence="3" type="ORF">K7472_17245</name>
</gene>
<proteinExistence type="inferred from homology"/>
<dbReference type="PANTHER" id="PTHR43747">
    <property type="entry name" value="FAD-BINDING PROTEIN"/>
    <property type="match status" value="1"/>
</dbReference>
<comment type="similarity">
    <text evidence="1">Belongs to the flavin-dependent halogenase family. Bacterial tryptophan halogenase subfamily.</text>
</comment>
<dbReference type="PANTHER" id="PTHR43747:SF1">
    <property type="entry name" value="SLR1998 PROTEIN"/>
    <property type="match status" value="1"/>
</dbReference>
<dbReference type="RefSeq" id="WP_222978973.1">
    <property type="nucleotide sequence ID" value="NZ_JAINVZ010000011.1"/>
</dbReference>
<feature type="chain" id="PRO_5045213170" description="FAD-dependent oxidoreductase" evidence="2">
    <location>
        <begin position="18"/>
        <end position="484"/>
    </location>
</feature>
<evidence type="ECO:0000313" key="4">
    <source>
        <dbReference type="Proteomes" id="UP001198565"/>
    </source>
</evidence>
<protein>
    <recommendedName>
        <fullName evidence="5">FAD-dependent oxidoreductase</fullName>
    </recommendedName>
</protein>
<accession>A0ABS7QTS5</accession>
<dbReference type="InterPro" id="IPR036188">
    <property type="entry name" value="FAD/NAD-bd_sf"/>
</dbReference>
<organism evidence="3 4">
    <name type="scientific">Streptantibioticus parmotrematis</name>
    <dbReference type="NCBI Taxonomy" id="2873249"/>
    <lineage>
        <taxon>Bacteria</taxon>
        <taxon>Bacillati</taxon>
        <taxon>Actinomycetota</taxon>
        <taxon>Actinomycetes</taxon>
        <taxon>Kitasatosporales</taxon>
        <taxon>Streptomycetaceae</taxon>
        <taxon>Streptantibioticus</taxon>
    </lineage>
</organism>
<comment type="caution">
    <text evidence="3">The sequence shown here is derived from an EMBL/GenBank/DDBJ whole genome shotgun (WGS) entry which is preliminary data.</text>
</comment>
<keyword evidence="2" id="KW-0732">Signal</keyword>
<reference evidence="3 4" key="1">
    <citation type="submission" date="2021-08" db="EMBL/GenBank/DDBJ databases">
        <title>Streptomyces sp. PTM05 isolated from lichen.</title>
        <authorList>
            <person name="Somphong A."/>
            <person name="Phongsopitanun W."/>
            <person name="Tanasupawat S."/>
        </authorList>
    </citation>
    <scope>NUCLEOTIDE SEQUENCE [LARGE SCALE GENOMIC DNA]</scope>
    <source>
        <strain evidence="3 4">Ptm05</strain>
    </source>
</reference>
<evidence type="ECO:0000256" key="2">
    <source>
        <dbReference type="SAM" id="SignalP"/>
    </source>
</evidence>
<evidence type="ECO:0008006" key="5">
    <source>
        <dbReference type="Google" id="ProtNLM"/>
    </source>
</evidence>
<dbReference type="Gene3D" id="3.50.50.60">
    <property type="entry name" value="FAD/NAD(P)-binding domain"/>
    <property type="match status" value="1"/>
</dbReference>
<feature type="signal peptide" evidence="2">
    <location>
        <begin position="1"/>
        <end position="17"/>
    </location>
</feature>
<dbReference type="InterPro" id="IPR050816">
    <property type="entry name" value="Flavin-dep_Halogenase_NPB"/>
</dbReference>
<dbReference type="SUPFAM" id="SSF51905">
    <property type="entry name" value="FAD/NAD(P)-binding domain"/>
    <property type="match status" value="1"/>
</dbReference>